<feature type="domain" description="EF-hand" evidence="2">
    <location>
        <begin position="31"/>
        <end position="66"/>
    </location>
</feature>
<dbReference type="KEGG" id="mis:MICPUN_62063"/>
<dbReference type="AlphaFoldDB" id="C1FHF3"/>
<keyword evidence="1" id="KW-0106">Calcium</keyword>
<dbReference type="RefSeq" id="XP_002508552.1">
    <property type="nucleotide sequence ID" value="XM_002508506.1"/>
</dbReference>
<reference evidence="3 4" key="1">
    <citation type="journal article" date="2009" name="Science">
        <title>Green evolution and dynamic adaptations revealed by genomes of the marine picoeukaryotes Micromonas.</title>
        <authorList>
            <person name="Worden A.Z."/>
            <person name="Lee J.H."/>
            <person name="Mock T."/>
            <person name="Rouze P."/>
            <person name="Simmons M.P."/>
            <person name="Aerts A.L."/>
            <person name="Allen A.E."/>
            <person name="Cuvelier M.L."/>
            <person name="Derelle E."/>
            <person name="Everett M.V."/>
            <person name="Foulon E."/>
            <person name="Grimwood J."/>
            <person name="Gundlach H."/>
            <person name="Henrissat B."/>
            <person name="Napoli C."/>
            <person name="McDonald S.M."/>
            <person name="Parker M.S."/>
            <person name="Rombauts S."/>
            <person name="Salamov A."/>
            <person name="Von Dassow P."/>
            <person name="Badger J.H."/>
            <person name="Coutinho P.M."/>
            <person name="Demir E."/>
            <person name="Dubchak I."/>
            <person name="Gentemann C."/>
            <person name="Eikrem W."/>
            <person name="Gready J.E."/>
            <person name="John U."/>
            <person name="Lanier W."/>
            <person name="Lindquist E.A."/>
            <person name="Lucas S."/>
            <person name="Mayer K.F."/>
            <person name="Moreau H."/>
            <person name="Not F."/>
            <person name="Otillar R."/>
            <person name="Panaud O."/>
            <person name="Pangilinan J."/>
            <person name="Paulsen I."/>
            <person name="Piegu B."/>
            <person name="Poliakov A."/>
            <person name="Robbens S."/>
            <person name="Schmutz J."/>
            <person name="Toulza E."/>
            <person name="Wyss T."/>
            <person name="Zelensky A."/>
            <person name="Zhou K."/>
            <person name="Armbrust E.V."/>
            <person name="Bhattacharya D."/>
            <person name="Goodenough U.W."/>
            <person name="Van de Peer Y."/>
            <person name="Grigoriev I.V."/>
        </authorList>
    </citation>
    <scope>NUCLEOTIDE SEQUENCE [LARGE SCALE GENOMIC DNA]</scope>
    <source>
        <strain evidence="4">RCC299 / NOUM17</strain>
    </source>
</reference>
<evidence type="ECO:0000313" key="4">
    <source>
        <dbReference type="Proteomes" id="UP000002009"/>
    </source>
</evidence>
<sequence>MGICFSAPPPVYRPPPGAMHRQLPAPGTYNRYYDQAKAAFIAGDTDRNGVLDAQELFQVLTRLGFFNGVPPSQINQIMEQELSKADRNQRDRLITFEEFVPYFEYLMQELQRRGGTVLPPAQPTQYYGQPGYGVIAPPYGGHSAATTSVIIQPKGGYSSAQQNHRTVNLGHHAAPATRGGRSGGGMSTATAVAGGAALGVGGVLAYQNAGAIGDFAGDAAGAVGGGIVDGANAVAGWAPGAAAAAGDGIVSGANAVADWAPGAAGAVGDFAGDAGGAIMSAGGAVADWAPGAMDSVGDFAGDALSAIADFF</sequence>
<keyword evidence="4" id="KW-1185">Reference proteome</keyword>
<proteinExistence type="predicted"/>
<dbReference type="SUPFAM" id="SSF47473">
    <property type="entry name" value="EF-hand"/>
    <property type="match status" value="1"/>
</dbReference>
<dbReference type="InterPro" id="IPR002048">
    <property type="entry name" value="EF_hand_dom"/>
</dbReference>
<protein>
    <recommendedName>
        <fullName evidence="2">EF-hand domain-containing protein</fullName>
    </recommendedName>
</protein>
<dbReference type="InParanoid" id="C1FHF3"/>
<evidence type="ECO:0000256" key="1">
    <source>
        <dbReference type="ARBA" id="ARBA00022837"/>
    </source>
</evidence>
<dbReference type="GeneID" id="8247110"/>
<dbReference type="CDD" id="cd00051">
    <property type="entry name" value="EFh"/>
    <property type="match status" value="1"/>
</dbReference>
<dbReference type="InterPro" id="IPR018247">
    <property type="entry name" value="EF_Hand_1_Ca_BS"/>
</dbReference>
<dbReference type="Proteomes" id="UP000002009">
    <property type="component" value="Chromosome 10"/>
</dbReference>
<evidence type="ECO:0000259" key="2">
    <source>
        <dbReference type="PROSITE" id="PS50222"/>
    </source>
</evidence>
<evidence type="ECO:0000313" key="3">
    <source>
        <dbReference type="EMBL" id="ACO69810.1"/>
    </source>
</evidence>
<dbReference type="PROSITE" id="PS50222">
    <property type="entry name" value="EF_HAND_2"/>
    <property type="match status" value="1"/>
</dbReference>
<accession>C1FHF3</accession>
<dbReference type="PROSITE" id="PS00018">
    <property type="entry name" value="EF_HAND_1"/>
    <property type="match status" value="1"/>
</dbReference>
<dbReference type="GO" id="GO:0005509">
    <property type="term" value="F:calcium ion binding"/>
    <property type="evidence" value="ECO:0007669"/>
    <property type="project" value="InterPro"/>
</dbReference>
<dbReference type="InterPro" id="IPR011992">
    <property type="entry name" value="EF-hand-dom_pair"/>
</dbReference>
<dbReference type="EMBL" id="CP001576">
    <property type="protein sequence ID" value="ACO69810.1"/>
    <property type="molecule type" value="Genomic_DNA"/>
</dbReference>
<gene>
    <name evidence="3" type="ORF">MICPUN_62063</name>
</gene>
<organism evidence="3 4">
    <name type="scientific">Micromonas commoda (strain RCC299 / NOUM17 / CCMP2709)</name>
    <name type="common">Picoplanktonic green alga</name>
    <dbReference type="NCBI Taxonomy" id="296587"/>
    <lineage>
        <taxon>Eukaryota</taxon>
        <taxon>Viridiplantae</taxon>
        <taxon>Chlorophyta</taxon>
        <taxon>Mamiellophyceae</taxon>
        <taxon>Mamiellales</taxon>
        <taxon>Mamiellaceae</taxon>
        <taxon>Micromonas</taxon>
    </lineage>
</organism>
<name>C1FHF3_MICCC</name>
<dbReference type="Gene3D" id="1.10.238.10">
    <property type="entry name" value="EF-hand"/>
    <property type="match status" value="1"/>
</dbReference>